<dbReference type="InParanoid" id="A0A2G5ERC3"/>
<dbReference type="PANTHER" id="PTHR31260">
    <property type="entry name" value="CYSTATIN/MONELLIN SUPERFAMILY PROTEIN"/>
    <property type="match status" value="1"/>
</dbReference>
<dbReference type="PANTHER" id="PTHR31260:SF28">
    <property type="entry name" value="CYSTATIN DOMAIN PROTEIN"/>
    <property type="match status" value="1"/>
</dbReference>
<dbReference type="Gene3D" id="3.10.450.10">
    <property type="match status" value="1"/>
</dbReference>
<evidence type="ECO:0000256" key="2">
    <source>
        <dbReference type="ARBA" id="ARBA00022704"/>
    </source>
</evidence>
<gene>
    <name evidence="4" type="ORF">AQUCO_00500313v1</name>
</gene>
<dbReference type="EMBL" id="KZ305022">
    <property type="protein sequence ID" value="PIA58291.1"/>
    <property type="molecule type" value="Genomic_DNA"/>
</dbReference>
<dbReference type="GO" id="GO:0004869">
    <property type="term" value="F:cysteine-type endopeptidase inhibitor activity"/>
    <property type="evidence" value="ECO:0007669"/>
    <property type="project" value="UniProtKB-KW"/>
</dbReference>
<protein>
    <recommendedName>
        <fullName evidence="3">Cystatin domain-containing protein</fullName>
    </recommendedName>
</protein>
<dbReference type="Pfam" id="PF16845">
    <property type="entry name" value="SQAPI"/>
    <property type="match status" value="1"/>
</dbReference>
<dbReference type="InterPro" id="IPR006462">
    <property type="entry name" value="MS5"/>
</dbReference>
<organism evidence="4 5">
    <name type="scientific">Aquilegia coerulea</name>
    <name type="common">Rocky mountain columbine</name>
    <dbReference type="NCBI Taxonomy" id="218851"/>
    <lineage>
        <taxon>Eukaryota</taxon>
        <taxon>Viridiplantae</taxon>
        <taxon>Streptophyta</taxon>
        <taxon>Embryophyta</taxon>
        <taxon>Tracheophyta</taxon>
        <taxon>Spermatophyta</taxon>
        <taxon>Magnoliopsida</taxon>
        <taxon>Ranunculales</taxon>
        <taxon>Ranunculaceae</taxon>
        <taxon>Thalictroideae</taxon>
        <taxon>Aquilegia</taxon>
    </lineage>
</organism>
<reference evidence="4 5" key="1">
    <citation type="submission" date="2017-09" db="EMBL/GenBank/DDBJ databases">
        <title>WGS assembly of Aquilegia coerulea Goldsmith.</title>
        <authorList>
            <person name="Hodges S."/>
            <person name="Kramer E."/>
            <person name="Nordborg M."/>
            <person name="Tomkins J."/>
            <person name="Borevitz J."/>
            <person name="Derieg N."/>
            <person name="Yan J."/>
            <person name="Mihaltcheva S."/>
            <person name="Hayes R.D."/>
            <person name="Rokhsar D."/>
        </authorList>
    </citation>
    <scope>NUCLEOTIDE SEQUENCE [LARGE SCALE GENOMIC DNA]</scope>
    <source>
        <strain evidence="5">cv. Goldsmith</strain>
    </source>
</reference>
<accession>A0A2G5ERC3</accession>
<evidence type="ECO:0000256" key="1">
    <source>
        <dbReference type="ARBA" id="ARBA00022690"/>
    </source>
</evidence>
<evidence type="ECO:0000259" key="3">
    <source>
        <dbReference type="Pfam" id="PF16845"/>
    </source>
</evidence>
<evidence type="ECO:0000313" key="4">
    <source>
        <dbReference type="EMBL" id="PIA58291.1"/>
    </source>
</evidence>
<keyword evidence="1" id="KW-0646">Protease inhibitor</keyword>
<dbReference type="InterPro" id="IPR000010">
    <property type="entry name" value="Cystatin_dom"/>
</dbReference>
<keyword evidence="2" id="KW-0789">Thiol protease inhibitor</keyword>
<keyword evidence="5" id="KW-1185">Reference proteome</keyword>
<dbReference type="InterPro" id="IPR046350">
    <property type="entry name" value="Cystatin_sf"/>
</dbReference>
<evidence type="ECO:0000313" key="5">
    <source>
        <dbReference type="Proteomes" id="UP000230069"/>
    </source>
</evidence>
<name>A0A2G5ERC3_AQUCA</name>
<sequence length="195" mass="22065">MVMSLCSRLIGSMLKLRGSALSSHPAAGEGAAAAAAAATIVARRYSTKRKYVNQPPLVYTGKVYQMFYPYPDTMEIYAKKAIEDYNNNNNNKLEFVDIVDGIVKIMAGFKYWLTLKVKDEQGNHKLYQAQVFEKPGRFVGRRPGSCISFKPFPEYDDEPMVPPLPHERVDYGTADDYESPPTVVIHYDLRKRNSE</sequence>
<feature type="domain" description="Cystatin" evidence="3">
    <location>
        <begin position="78"/>
        <end position="135"/>
    </location>
</feature>
<dbReference type="AlphaFoldDB" id="A0A2G5ERC3"/>
<proteinExistence type="predicted"/>
<dbReference type="Proteomes" id="UP000230069">
    <property type="component" value="Unassembled WGS sequence"/>
</dbReference>
<dbReference type="SUPFAM" id="SSF54403">
    <property type="entry name" value="Cystatin/monellin"/>
    <property type="match status" value="1"/>
</dbReference>